<evidence type="ECO:0000256" key="1">
    <source>
        <dbReference type="ARBA" id="ARBA00022468"/>
    </source>
</evidence>
<gene>
    <name evidence="4" type="ORF">INT48_002663</name>
</gene>
<dbReference type="SUPFAM" id="SSF81995">
    <property type="entry name" value="beta-sandwich domain of Sec23/24"/>
    <property type="match status" value="1"/>
</dbReference>
<feature type="compositionally biased region" description="Polar residues" evidence="2">
    <location>
        <begin position="1012"/>
        <end position="1032"/>
    </location>
</feature>
<dbReference type="InterPro" id="IPR024584">
    <property type="entry name" value="Tuberin_N"/>
</dbReference>
<dbReference type="InterPro" id="IPR000331">
    <property type="entry name" value="Rap/Ran_GAP_dom"/>
</dbReference>
<sequence>MSSNSQNHWLSNILRPRASSISVESCLNLSTSDPTTPLDARPILPLLDSSQPLTSRCKHLAVFSEICKSYKLTHLENVFFTVQDVLDPTMPREARHVVFDFMLACIIGQYTDLGMARVTFYSSLRNYNNWDDFADMYKVLFALCKEGRDISGFEKNISKLLIHWLDIAIVQQRSNSTEQPIPYLSDILHLLTLVAKFNFALFEEDEVTRMIDATHKAFFSSNNATDMKACLEFADIVVRYRFVPFHALTPFLDILAASVEIQKSGSSAWPIFLNLLRSHCAHSAILTLCKFLDKTPSNVDKENILIKGAIILLGETAWGKNSRTGADTYMVSDSVILMYFRRAATKGNDIINGTILNILILLIEEGNDNLSLMEWEAVWDIVDVCTRHIIRITDNNSNNDLKLFDNVDSYPTTSCIYQFSRFSKLIMHQTKGPLIRWIGVLYQLRAYCSDETAKILLDYYVTEHSFLPSTENWLSLLEEVTDTFYIHTTTVSSAIRLKMLGIVYDVCDSVKDFYSEVMYTTIVIPMMKTLHLETDVNIRQTAIDLLVSSLSDCQNVVIFEQLIDVLHNCAQCQCTTITTVNEESTLSNPRVTNMRMPAQVHRNASSSSSSIPTVSTSSNKTFVTSAKDSIGSCMGISAMCGITELFENLLLASNAKLCSKTFNIITEIANDEKDLVCPYGGPKIVALDLLLRFRCPTNHHLYLIDDTIKEEDSVIASIRAYQQKRKEEYERKRSSERFIPGPANTPKLGRKPVFHPSPHVFSYNEKILDDSEVVLDINEMLKSYVRVLTNSPNWVVVLFVLQRLPQQLSNKHLFCGASPYINKLRRRLVKWTSTRKFLENVVNVPTTTKRNDLNVYAYSLLTVLISYRRIFTEPKQDQDEIVYAFYVGIMQVTSATRLCINSLAVCCHELPLSVAKMLNEILQRMSQIISVSSVSVHILEFLSGLARLPNLYANFTGDMYKPVFAIALNYLQHSHSQQHQQQQQQQQQQSQQQPQQQQQQQSQQQSQQQQQISPLNTPGASPMLTSPTTNTNKEVSQGALKQYVLIMAYLVITVWFTAIPLRERRKHVPFIIQRLLSGISMGKTIDEQTYTCIDMLSRFTFADVSLAPEKSIVSKILMGDGDGTAMTSEPKTTKQSQRTWVYGHTLLTLRTAKSLGWVEVMIRRPSGTVSMMCYVENKIKSDDIDYRTLPALLMMQYQPDLLASKYIHENSETFEKPDEEGLGIMYDQITTTATPRRPSEQSIVNTNVTLRSDGLVMTPSETPEQVPSPRRTSLTQKGLIDLLNRDSETSITTEDGYKKTPETNVREVLSEPKSSTGETTSSFSNNHHLRKIEPSIDPGFLYLQFNNYPDISAGRSMDLSPPLPDDEATARALANFDRTPVVDFHKIGVLYVGKGQSHELEILANTYGSPDYVRFLNALGTIQRLRGRTGNPGGLDRDMDIDGKYAYFWKDDVTEAVFHVATLMPTNLERDPQCSAKKRHIGNDFVSVVYNDSGMDYAFDTLPSQFNFINIVVSPHSISTEAVSPSHALIGAENTFFKVEMQRRPDMPDIGPMSEPKLVSAQSLPGFVRLAAIHANIFAQVFSQAGAGGKREYVSHWRERLKHILRIKERLNGKQQQTADTTKVGKDYEALLDFTKYT</sequence>
<dbReference type="Proteomes" id="UP000613177">
    <property type="component" value="Unassembled WGS sequence"/>
</dbReference>
<dbReference type="GO" id="GO:0005096">
    <property type="term" value="F:GTPase activator activity"/>
    <property type="evidence" value="ECO:0007669"/>
    <property type="project" value="UniProtKB-KW"/>
</dbReference>
<organism evidence="4 5">
    <name type="scientific">Thamnidium elegans</name>
    <dbReference type="NCBI Taxonomy" id="101142"/>
    <lineage>
        <taxon>Eukaryota</taxon>
        <taxon>Fungi</taxon>
        <taxon>Fungi incertae sedis</taxon>
        <taxon>Mucoromycota</taxon>
        <taxon>Mucoromycotina</taxon>
        <taxon>Mucoromycetes</taxon>
        <taxon>Mucorales</taxon>
        <taxon>Mucorineae</taxon>
        <taxon>Mucoraceae</taxon>
        <taxon>Thamnidium</taxon>
    </lineage>
</organism>
<dbReference type="FunFam" id="3.40.50.11210:FF:000007">
    <property type="entry name" value="Tuberous sclerosis 2"/>
    <property type="match status" value="1"/>
</dbReference>
<evidence type="ECO:0000313" key="5">
    <source>
        <dbReference type="Proteomes" id="UP000613177"/>
    </source>
</evidence>
<keyword evidence="1" id="KW-0343">GTPase activation</keyword>
<dbReference type="Gene3D" id="3.40.50.11210">
    <property type="entry name" value="Rap/Ran-GAP"/>
    <property type="match status" value="1"/>
</dbReference>
<feature type="domain" description="Rap-GAP" evidence="3">
    <location>
        <begin position="1373"/>
        <end position="1619"/>
    </location>
</feature>
<dbReference type="PANTHER" id="PTHR10063:SF0">
    <property type="entry name" value="TUBERIN"/>
    <property type="match status" value="1"/>
</dbReference>
<dbReference type="Pfam" id="PF02145">
    <property type="entry name" value="Rap_GAP"/>
    <property type="match status" value="1"/>
</dbReference>
<dbReference type="GO" id="GO:0032007">
    <property type="term" value="P:negative regulation of TOR signaling"/>
    <property type="evidence" value="ECO:0007669"/>
    <property type="project" value="TreeGrafter"/>
</dbReference>
<proteinExistence type="predicted"/>
<keyword evidence="5" id="KW-1185">Reference proteome</keyword>
<dbReference type="InterPro" id="IPR018515">
    <property type="entry name" value="Tuberin-type_domain"/>
</dbReference>
<feature type="region of interest" description="Disordered" evidence="2">
    <location>
        <begin position="977"/>
        <end position="1032"/>
    </location>
</feature>
<accession>A0A8H7SYL1</accession>
<dbReference type="PROSITE" id="PS50085">
    <property type="entry name" value="RAPGAP"/>
    <property type="match status" value="1"/>
</dbReference>
<dbReference type="EMBL" id="JAEPRE010000012">
    <property type="protein sequence ID" value="KAG2236850.1"/>
    <property type="molecule type" value="Genomic_DNA"/>
</dbReference>
<name>A0A8H7SYL1_9FUNG</name>
<dbReference type="PANTHER" id="PTHR10063">
    <property type="entry name" value="TUBERIN"/>
    <property type="match status" value="1"/>
</dbReference>
<reference evidence="4" key="1">
    <citation type="submission" date="2021-01" db="EMBL/GenBank/DDBJ databases">
        <title>Metabolic potential, ecology and presence of endohyphal bacteria is reflected in genomic diversity of Mucoromycotina.</title>
        <authorList>
            <person name="Muszewska A."/>
            <person name="Okrasinska A."/>
            <person name="Steczkiewicz K."/>
            <person name="Drgas O."/>
            <person name="Orlowska M."/>
            <person name="Perlinska-Lenart U."/>
            <person name="Aleksandrzak-Piekarczyk T."/>
            <person name="Szatraj K."/>
            <person name="Zielenkiewicz U."/>
            <person name="Pilsyk S."/>
            <person name="Malc E."/>
            <person name="Mieczkowski P."/>
            <person name="Kruszewska J.S."/>
            <person name="Biernat P."/>
            <person name="Pawlowska J."/>
        </authorList>
    </citation>
    <scope>NUCLEOTIDE SEQUENCE</scope>
    <source>
        <strain evidence="4">WA0000018081</strain>
    </source>
</reference>
<dbReference type="Pfam" id="PF03542">
    <property type="entry name" value="Tuberin"/>
    <property type="match status" value="1"/>
</dbReference>
<dbReference type="SUPFAM" id="SSF111347">
    <property type="entry name" value="Rap/Ran-GAP"/>
    <property type="match status" value="1"/>
</dbReference>
<feature type="compositionally biased region" description="Polar residues" evidence="2">
    <location>
        <begin position="1312"/>
        <end position="1326"/>
    </location>
</feature>
<comment type="caution">
    <text evidence="4">The sequence shown here is derived from an EMBL/GenBank/DDBJ whole genome shotgun (WGS) entry which is preliminary data.</text>
</comment>
<evidence type="ECO:0000256" key="2">
    <source>
        <dbReference type="SAM" id="MobiDB-lite"/>
    </source>
</evidence>
<protein>
    <recommendedName>
        <fullName evidence="3">Rap-GAP domain-containing protein</fullName>
    </recommendedName>
</protein>
<dbReference type="GO" id="GO:0005634">
    <property type="term" value="C:nucleus"/>
    <property type="evidence" value="ECO:0007669"/>
    <property type="project" value="InterPro"/>
</dbReference>
<dbReference type="OrthoDB" id="19311at2759"/>
<dbReference type="GO" id="GO:0051056">
    <property type="term" value="P:regulation of small GTPase mediated signal transduction"/>
    <property type="evidence" value="ECO:0007669"/>
    <property type="project" value="InterPro"/>
</dbReference>
<evidence type="ECO:0000313" key="4">
    <source>
        <dbReference type="EMBL" id="KAG2236850.1"/>
    </source>
</evidence>
<feature type="compositionally biased region" description="Low complexity" evidence="2">
    <location>
        <begin position="977"/>
        <end position="1011"/>
    </location>
</feature>
<dbReference type="InterPro" id="IPR027107">
    <property type="entry name" value="Tuberin/Ral-act_asu"/>
</dbReference>
<feature type="region of interest" description="Disordered" evidence="2">
    <location>
        <begin position="1306"/>
        <end position="1326"/>
    </location>
</feature>
<dbReference type="GO" id="GO:0033596">
    <property type="term" value="C:TSC1-TSC2 complex"/>
    <property type="evidence" value="ECO:0007669"/>
    <property type="project" value="TreeGrafter"/>
</dbReference>
<dbReference type="InterPro" id="IPR035974">
    <property type="entry name" value="Rap/Ran-GAP_sf"/>
</dbReference>
<dbReference type="Pfam" id="PF11864">
    <property type="entry name" value="DUF3384"/>
    <property type="match status" value="1"/>
</dbReference>
<evidence type="ECO:0000259" key="3">
    <source>
        <dbReference type="PROSITE" id="PS50085"/>
    </source>
</evidence>